<evidence type="ECO:0000313" key="3">
    <source>
        <dbReference type="Proteomes" id="UP001081283"/>
    </source>
</evidence>
<gene>
    <name evidence="2" type="ORF">OEG82_20045</name>
</gene>
<feature type="signal peptide" evidence="1">
    <location>
        <begin position="1"/>
        <end position="25"/>
    </location>
</feature>
<proteinExistence type="predicted"/>
<keyword evidence="1" id="KW-0732">Signal</keyword>
<accession>A0ABT3YK75</accession>
<dbReference type="Proteomes" id="UP001081283">
    <property type="component" value="Unassembled WGS sequence"/>
</dbReference>
<organism evidence="2 3">
    <name type="scientific">Hoeflea ulvae</name>
    <dbReference type="NCBI Taxonomy" id="2983764"/>
    <lineage>
        <taxon>Bacteria</taxon>
        <taxon>Pseudomonadati</taxon>
        <taxon>Pseudomonadota</taxon>
        <taxon>Alphaproteobacteria</taxon>
        <taxon>Hyphomicrobiales</taxon>
        <taxon>Rhizobiaceae</taxon>
        <taxon>Hoeflea</taxon>
    </lineage>
</organism>
<feature type="chain" id="PRO_5046232566" evidence="1">
    <location>
        <begin position="26"/>
        <end position="128"/>
    </location>
</feature>
<evidence type="ECO:0000256" key="1">
    <source>
        <dbReference type="SAM" id="SignalP"/>
    </source>
</evidence>
<keyword evidence="3" id="KW-1185">Reference proteome</keyword>
<name>A0ABT3YK75_9HYPH</name>
<comment type="caution">
    <text evidence="2">The sequence shown here is derived from an EMBL/GenBank/DDBJ whole genome shotgun (WGS) entry which is preliminary data.</text>
</comment>
<sequence>MNRQAINHLPGAACLLGLMASQASADMLPIDGKYGNSEGCAFDPEQASMSDSKIIVSPQNVEFHESGCNFLQVLSASHGRAVVTALCSGEGEEWVSTYLVRPGHDDPAALQFTMQGGDGFEFTVSRCQ</sequence>
<protein>
    <submittedName>
        <fullName evidence="2">Uncharacterized protein</fullName>
    </submittedName>
</protein>
<evidence type="ECO:0000313" key="2">
    <source>
        <dbReference type="EMBL" id="MCY0096286.1"/>
    </source>
</evidence>
<dbReference type="EMBL" id="JAOVZQ010000001">
    <property type="protein sequence ID" value="MCY0096286.1"/>
    <property type="molecule type" value="Genomic_DNA"/>
</dbReference>
<dbReference type="RefSeq" id="WP_267614122.1">
    <property type="nucleotide sequence ID" value="NZ_JAOVZQ010000001.1"/>
</dbReference>
<reference evidence="2" key="1">
    <citation type="submission" date="2022-10" db="EMBL/GenBank/DDBJ databases">
        <title>Hoeflea sp. J2-29, isolated from marine algae.</title>
        <authorList>
            <person name="Kristyanto S."/>
            <person name="Kim J.M."/>
            <person name="Jeon C.O."/>
        </authorList>
    </citation>
    <scope>NUCLEOTIDE SEQUENCE</scope>
    <source>
        <strain evidence="2">J2-29</strain>
    </source>
</reference>